<evidence type="ECO:0000313" key="6">
    <source>
        <dbReference type="EMBL" id="CYU37731.1"/>
    </source>
</evidence>
<name>A0A0Z8D5Y0_STRSU</name>
<dbReference type="PANTHER" id="PTHR33678:SF1">
    <property type="entry name" value="BLL1576 PROTEIN"/>
    <property type="match status" value="1"/>
</dbReference>
<keyword evidence="1" id="KW-0175">Coiled coil</keyword>
<dbReference type="InterPro" id="IPR039552">
    <property type="entry name" value="IS66_C"/>
</dbReference>
<dbReference type="InterPro" id="IPR024463">
    <property type="entry name" value="Transposase_TnpC_homeodom"/>
</dbReference>
<evidence type="ECO:0000259" key="3">
    <source>
        <dbReference type="Pfam" id="PF13005"/>
    </source>
</evidence>
<sequence>MESQDKVIESLTKTIEIMTNELSLLREQIEYLRQKLYGKSSEKVVYQPGQLSFLGRKFSLKKKLTYPVETETITYKRKKAKGVRQAIFSQFTPEIVHHELQGEDCTCPDCHGQLKEIGSTVQRQELVFIPAQLKRIDHVQHAYKCQACSQKNLSDKIIKAPIPKAPLAHSLGSASIIAHTIHQKFNLKVPNYRQEEDWNKLGLPISRKEIANWHIKSSQYYFEPIYNLLHEKLLEQPILHADETSYKVLENDSQLTFYWTFLSGKHEKKGITLYHHDKRRSGLVVEEVLGDYAGYVHCDMWSAYRQLDKAQLVGCWAHVRRKFFEATPKKTDKTSLGAKGLAYCDRLFALENDWTDLSTEERLHKRQTELAPLMDEFFDWCRNQAVLPGSKLGTAIEYSLKYETTFRTVLSDGDLVLSNNMAERAMKTLVMGRKNWLFSQSFEGAKSTAIILSLLETAKRHGLDAEKYMTYLLEHLPNEETLAKKEVLEAYLPWAENIQEKCK</sequence>
<dbReference type="InterPro" id="IPR004291">
    <property type="entry name" value="Transposase_IS66_central"/>
</dbReference>
<evidence type="ECO:0000259" key="4">
    <source>
        <dbReference type="Pfam" id="PF13007"/>
    </source>
</evidence>
<dbReference type="Pfam" id="PF03050">
    <property type="entry name" value="DDE_Tnp_IS66"/>
    <property type="match status" value="1"/>
</dbReference>
<feature type="domain" description="Transposase IS66 C-terminal" evidence="5">
    <location>
        <begin position="453"/>
        <end position="494"/>
    </location>
</feature>
<feature type="domain" description="Transposase IS66 central" evidence="2">
    <location>
        <begin position="170"/>
        <end position="446"/>
    </location>
</feature>
<accession>A0A0Z8D5Y0</accession>
<gene>
    <name evidence="6" type="ORF">ERS132394_00352</name>
</gene>
<evidence type="ECO:0000259" key="5">
    <source>
        <dbReference type="Pfam" id="PF13817"/>
    </source>
</evidence>
<dbReference type="Pfam" id="PF13007">
    <property type="entry name" value="LZ_Tnp_IS66"/>
    <property type="match status" value="1"/>
</dbReference>
<evidence type="ECO:0000256" key="1">
    <source>
        <dbReference type="SAM" id="Coils"/>
    </source>
</evidence>
<feature type="domain" description="Transposase TnpC homeodomain" evidence="4">
    <location>
        <begin position="25"/>
        <end position="86"/>
    </location>
</feature>
<evidence type="ECO:0000313" key="7">
    <source>
        <dbReference type="Proteomes" id="UP000072618"/>
    </source>
</evidence>
<organism evidence="6 7">
    <name type="scientific">Streptococcus suis</name>
    <dbReference type="NCBI Taxonomy" id="1307"/>
    <lineage>
        <taxon>Bacteria</taxon>
        <taxon>Bacillati</taxon>
        <taxon>Bacillota</taxon>
        <taxon>Bacilli</taxon>
        <taxon>Lactobacillales</taxon>
        <taxon>Streptococcaceae</taxon>
        <taxon>Streptococcus</taxon>
    </lineage>
</organism>
<dbReference type="PANTHER" id="PTHR33678">
    <property type="entry name" value="BLL1576 PROTEIN"/>
    <property type="match status" value="1"/>
</dbReference>
<dbReference type="InterPro" id="IPR024474">
    <property type="entry name" value="Znf_dom_IS66"/>
</dbReference>
<proteinExistence type="predicted"/>
<dbReference type="Pfam" id="PF13817">
    <property type="entry name" value="DDE_Tnp_IS66_C"/>
    <property type="match status" value="1"/>
</dbReference>
<dbReference type="InterPro" id="IPR052344">
    <property type="entry name" value="Transposase-related"/>
</dbReference>
<feature type="domain" description="Transposase IS66 zinc-finger binding" evidence="3">
    <location>
        <begin position="104"/>
        <end position="148"/>
    </location>
</feature>
<dbReference type="Proteomes" id="UP000072618">
    <property type="component" value="Unassembled WGS sequence"/>
</dbReference>
<dbReference type="RefSeq" id="WP_261307521.1">
    <property type="nucleotide sequence ID" value="NZ_CEFF01000221.1"/>
</dbReference>
<dbReference type="AlphaFoldDB" id="A0A0Z8D5Y0"/>
<reference evidence="6 7" key="1">
    <citation type="submission" date="2016-02" db="EMBL/GenBank/DDBJ databases">
        <authorList>
            <consortium name="Pathogen Informatics"/>
        </authorList>
    </citation>
    <scope>NUCLEOTIDE SEQUENCE [LARGE SCALE GENOMIC DNA]</scope>
    <source>
        <strain evidence="6 7">LSS32</strain>
    </source>
</reference>
<dbReference type="Pfam" id="PF13005">
    <property type="entry name" value="zf-IS66"/>
    <property type="match status" value="1"/>
</dbReference>
<feature type="coiled-coil region" evidence="1">
    <location>
        <begin position="8"/>
        <end position="35"/>
    </location>
</feature>
<dbReference type="EMBL" id="FIGJ01000003">
    <property type="protein sequence ID" value="CYU37731.1"/>
    <property type="molecule type" value="Genomic_DNA"/>
</dbReference>
<dbReference type="NCBIfam" id="NF033517">
    <property type="entry name" value="transpos_IS66"/>
    <property type="match status" value="1"/>
</dbReference>
<protein>
    <submittedName>
        <fullName evidence="6">Transposase and inactivated derivative</fullName>
    </submittedName>
</protein>
<evidence type="ECO:0000259" key="2">
    <source>
        <dbReference type="Pfam" id="PF03050"/>
    </source>
</evidence>